<dbReference type="InterPro" id="IPR036890">
    <property type="entry name" value="HATPase_C_sf"/>
</dbReference>
<evidence type="ECO:0000259" key="7">
    <source>
        <dbReference type="PROSITE" id="PS50110"/>
    </source>
</evidence>
<dbReference type="InterPro" id="IPR011006">
    <property type="entry name" value="CheY-like_superfamily"/>
</dbReference>
<comment type="caution">
    <text evidence="8">The sequence shown here is derived from an EMBL/GenBank/DDBJ whole genome shotgun (WGS) entry which is preliminary data.</text>
</comment>
<dbReference type="PROSITE" id="PS50110">
    <property type="entry name" value="RESPONSE_REGULATORY"/>
    <property type="match status" value="1"/>
</dbReference>
<dbReference type="InterPro" id="IPR003594">
    <property type="entry name" value="HATPase_dom"/>
</dbReference>
<dbReference type="SUPFAM" id="SSF52172">
    <property type="entry name" value="CheY-like"/>
    <property type="match status" value="1"/>
</dbReference>
<organism evidence="8 9">
    <name type="scientific">Paragemmobacter ruber</name>
    <dbReference type="NCBI Taxonomy" id="1985673"/>
    <lineage>
        <taxon>Bacteria</taxon>
        <taxon>Pseudomonadati</taxon>
        <taxon>Pseudomonadota</taxon>
        <taxon>Alphaproteobacteria</taxon>
        <taxon>Rhodobacterales</taxon>
        <taxon>Paracoccaceae</taxon>
        <taxon>Paragemmobacter</taxon>
    </lineage>
</organism>
<dbReference type="EMBL" id="JAAATW010000003">
    <property type="protein sequence ID" value="NBE08547.1"/>
    <property type="molecule type" value="Genomic_DNA"/>
</dbReference>
<accession>A0ABW9Y850</accession>
<dbReference type="InterPro" id="IPR004358">
    <property type="entry name" value="Sig_transdc_His_kin-like_C"/>
</dbReference>
<comment type="catalytic activity">
    <reaction evidence="1">
        <text>ATP + protein L-histidine = ADP + protein N-phospho-L-histidine.</text>
        <dbReference type="EC" id="2.7.13.3"/>
    </reaction>
</comment>
<evidence type="ECO:0000259" key="6">
    <source>
        <dbReference type="PROSITE" id="PS50109"/>
    </source>
</evidence>
<dbReference type="Pfam" id="PF00512">
    <property type="entry name" value="HisKA"/>
    <property type="match status" value="1"/>
</dbReference>
<dbReference type="CDD" id="cd00082">
    <property type="entry name" value="HisKA"/>
    <property type="match status" value="1"/>
</dbReference>
<dbReference type="PROSITE" id="PS50109">
    <property type="entry name" value="HIS_KIN"/>
    <property type="match status" value="1"/>
</dbReference>
<dbReference type="PRINTS" id="PR00344">
    <property type="entry name" value="BCTRLSENSOR"/>
</dbReference>
<keyword evidence="9" id="KW-1185">Reference proteome</keyword>
<keyword evidence="3 4" id="KW-0597">Phosphoprotein</keyword>
<evidence type="ECO:0000256" key="2">
    <source>
        <dbReference type="ARBA" id="ARBA00012438"/>
    </source>
</evidence>
<dbReference type="Gene3D" id="3.40.50.2300">
    <property type="match status" value="1"/>
</dbReference>
<dbReference type="Proteomes" id="UP001517376">
    <property type="component" value="Unassembled WGS sequence"/>
</dbReference>
<dbReference type="SUPFAM" id="SSF47384">
    <property type="entry name" value="Homodimeric domain of signal transducing histidine kinase"/>
    <property type="match status" value="1"/>
</dbReference>
<dbReference type="InterPro" id="IPR036097">
    <property type="entry name" value="HisK_dim/P_sf"/>
</dbReference>
<name>A0ABW9Y850_9RHOB</name>
<proteinExistence type="predicted"/>
<feature type="modified residue" description="4-aspartylphosphate" evidence="4">
    <location>
        <position position="514"/>
    </location>
</feature>
<evidence type="ECO:0000313" key="9">
    <source>
        <dbReference type="Proteomes" id="UP001517376"/>
    </source>
</evidence>
<gene>
    <name evidence="8" type="ORF">GU920_13475</name>
</gene>
<dbReference type="Gene3D" id="3.30.565.10">
    <property type="entry name" value="Histidine kinase-like ATPase, C-terminal domain"/>
    <property type="match status" value="1"/>
</dbReference>
<dbReference type="InterPro" id="IPR003661">
    <property type="entry name" value="HisK_dim/P_dom"/>
</dbReference>
<evidence type="ECO:0000256" key="3">
    <source>
        <dbReference type="ARBA" id="ARBA00022553"/>
    </source>
</evidence>
<dbReference type="PANTHER" id="PTHR43065">
    <property type="entry name" value="SENSOR HISTIDINE KINASE"/>
    <property type="match status" value="1"/>
</dbReference>
<evidence type="ECO:0000256" key="5">
    <source>
        <dbReference type="SAM" id="Phobius"/>
    </source>
</evidence>
<keyword evidence="5" id="KW-1133">Transmembrane helix</keyword>
<dbReference type="SMART" id="SM00388">
    <property type="entry name" value="HisKA"/>
    <property type="match status" value="1"/>
</dbReference>
<evidence type="ECO:0000256" key="1">
    <source>
        <dbReference type="ARBA" id="ARBA00000085"/>
    </source>
</evidence>
<dbReference type="SMART" id="SM00387">
    <property type="entry name" value="HATPase_c"/>
    <property type="match status" value="1"/>
</dbReference>
<evidence type="ECO:0000256" key="4">
    <source>
        <dbReference type="PROSITE-ProRule" id="PRU00169"/>
    </source>
</evidence>
<keyword evidence="5" id="KW-0472">Membrane</keyword>
<dbReference type="Gene3D" id="1.10.287.130">
    <property type="match status" value="1"/>
</dbReference>
<feature type="transmembrane region" description="Helical" evidence="5">
    <location>
        <begin position="21"/>
        <end position="42"/>
    </location>
</feature>
<dbReference type="Pfam" id="PF02518">
    <property type="entry name" value="HATPase_c"/>
    <property type="match status" value="1"/>
</dbReference>
<protein>
    <recommendedName>
        <fullName evidence="2">histidine kinase</fullName>
        <ecNumber evidence="2">2.7.13.3</ecNumber>
    </recommendedName>
</protein>
<dbReference type="InterPro" id="IPR001789">
    <property type="entry name" value="Sig_transdc_resp-reg_receiver"/>
</dbReference>
<keyword evidence="5" id="KW-0812">Transmembrane</keyword>
<sequence>MRRMSDLRTLIARVPLLPPRLSVVVRLCLGAVLAALIGGIALAMPARLVGFAALVALAGGGLATYLRRRASGTTVGVAQSPQRVQGAFDPAQIEGLAVPILHFDGGGGLRRANGEARAMLDLGLRDLPEVSRLFVDLGRPVRDWIADVAAGRLPGGSEMVGLAADIRPEEGERFLQVTLRPDGRGGALAILQDTTALKRIEAQFVQGQKMQAIGQLAGGIAHDFNNLLTAISGHCDLLLLRHQPDDPDHPDLIQIRQNANRAAALVSQLLAFSRKQTLKPERIDLQETLADLTHLLNRLVGEKVGLDLIHAREPTAIRADRRHLEQVIMNLVVNARDAMPEGGIVQIETRVVTLAQEMHRDRAVVPRGRYVVISVRDGGVGIAPEAMDKIFEPFFTTKRVGEGTGLGLSTVYGIVKQSGGFVFVQSTLGVGTEFDLWFPFCAEAAPERAVTRARRAVHRRDAVVLLVEDEAPVRTFAARALRLRGHCVLEAGSAEEALALLEDADLRVDVFVTDVVMPGMDGPGWVRQALGQRPQVRTVFISGYAEEALSDDQARIPNSVFLPKPFSLTELIDTVQAQLAA</sequence>
<evidence type="ECO:0000313" key="8">
    <source>
        <dbReference type="EMBL" id="NBE08547.1"/>
    </source>
</evidence>
<dbReference type="EC" id="2.7.13.3" evidence="2"/>
<feature type="domain" description="Response regulatory" evidence="7">
    <location>
        <begin position="463"/>
        <end position="579"/>
    </location>
</feature>
<dbReference type="SUPFAM" id="SSF55874">
    <property type="entry name" value="ATPase domain of HSP90 chaperone/DNA topoisomerase II/histidine kinase"/>
    <property type="match status" value="1"/>
</dbReference>
<dbReference type="SMART" id="SM00448">
    <property type="entry name" value="REC"/>
    <property type="match status" value="1"/>
</dbReference>
<dbReference type="InterPro" id="IPR005467">
    <property type="entry name" value="His_kinase_dom"/>
</dbReference>
<reference evidence="9" key="1">
    <citation type="submission" date="2020-01" db="EMBL/GenBank/DDBJ databases">
        <title>Sphingomonas sp. strain CSW-10.</title>
        <authorList>
            <person name="Chen W.-M."/>
        </authorList>
    </citation>
    <scope>NUCLEOTIDE SEQUENCE [LARGE SCALE GENOMIC DNA]</scope>
    <source>
        <strain evidence="9">CCP-1</strain>
    </source>
</reference>
<dbReference type="PANTHER" id="PTHR43065:SF42">
    <property type="entry name" value="TWO-COMPONENT SENSOR PPRA"/>
    <property type="match status" value="1"/>
</dbReference>
<dbReference type="Pfam" id="PF00072">
    <property type="entry name" value="Response_reg"/>
    <property type="match status" value="1"/>
</dbReference>
<feature type="domain" description="Histidine kinase" evidence="6">
    <location>
        <begin position="219"/>
        <end position="442"/>
    </location>
</feature>